<reference evidence="1" key="1">
    <citation type="submission" date="2014-11" db="EMBL/GenBank/DDBJ databases">
        <authorList>
            <person name="Amaro Gonzalez C."/>
        </authorList>
    </citation>
    <scope>NUCLEOTIDE SEQUENCE</scope>
</reference>
<dbReference type="EMBL" id="GBXM01039522">
    <property type="protein sequence ID" value="JAH69055.1"/>
    <property type="molecule type" value="Transcribed_RNA"/>
</dbReference>
<dbReference type="EMBL" id="GBXM01034749">
    <property type="protein sequence ID" value="JAH73828.1"/>
    <property type="molecule type" value="Transcribed_RNA"/>
</dbReference>
<accession>A0A0E9V9F0</accession>
<proteinExistence type="predicted"/>
<name>A0A0E9V9F0_ANGAN</name>
<reference evidence="1" key="2">
    <citation type="journal article" date="2015" name="Fish Shellfish Immunol.">
        <title>Early steps in the European eel (Anguilla anguilla)-Vibrio vulnificus interaction in the gills: Role of the RtxA13 toxin.</title>
        <authorList>
            <person name="Callol A."/>
            <person name="Pajuelo D."/>
            <person name="Ebbesson L."/>
            <person name="Teles M."/>
            <person name="MacKenzie S."/>
            <person name="Amaro C."/>
        </authorList>
    </citation>
    <scope>NUCLEOTIDE SEQUENCE</scope>
</reference>
<sequence length="30" mass="3534">MYTHTHTHSNVALITLYMCTEQSSQCMQHH</sequence>
<organism evidence="1">
    <name type="scientific">Anguilla anguilla</name>
    <name type="common">European freshwater eel</name>
    <name type="synonym">Muraena anguilla</name>
    <dbReference type="NCBI Taxonomy" id="7936"/>
    <lineage>
        <taxon>Eukaryota</taxon>
        <taxon>Metazoa</taxon>
        <taxon>Chordata</taxon>
        <taxon>Craniata</taxon>
        <taxon>Vertebrata</taxon>
        <taxon>Euteleostomi</taxon>
        <taxon>Actinopterygii</taxon>
        <taxon>Neopterygii</taxon>
        <taxon>Teleostei</taxon>
        <taxon>Anguilliformes</taxon>
        <taxon>Anguillidae</taxon>
        <taxon>Anguilla</taxon>
    </lineage>
</organism>
<dbReference type="EMBL" id="GBXM01034217">
    <property type="protein sequence ID" value="JAH74360.1"/>
    <property type="molecule type" value="Transcribed_RNA"/>
</dbReference>
<evidence type="ECO:0000313" key="1">
    <source>
        <dbReference type="EMBL" id="JAH73828.1"/>
    </source>
</evidence>
<dbReference type="AlphaFoldDB" id="A0A0E9V9F0"/>
<protein>
    <submittedName>
        <fullName evidence="1">Uncharacterized protein</fullName>
    </submittedName>
</protein>